<reference evidence="2" key="2">
    <citation type="submission" date="2019-06" db="EMBL/GenBank/DDBJ databases">
        <title>Genomics analysis of Aphanomyces spp. identifies a new class of oomycete effector associated with host adaptation.</title>
        <authorList>
            <person name="Gaulin E."/>
        </authorList>
    </citation>
    <scope>NUCLEOTIDE SEQUENCE</scope>
    <source>
        <strain evidence="2">CBS 578.67</strain>
    </source>
</reference>
<keyword evidence="1" id="KW-0812">Transmembrane</keyword>
<gene>
    <name evidence="3" type="primary">Aste57867_11932</name>
    <name evidence="2" type="ORF">As57867_011887</name>
    <name evidence="3" type="ORF">ASTE57867_11932</name>
</gene>
<reference evidence="3 4" key="1">
    <citation type="submission" date="2019-03" db="EMBL/GenBank/DDBJ databases">
        <authorList>
            <person name="Gaulin E."/>
            <person name="Dumas B."/>
        </authorList>
    </citation>
    <scope>NUCLEOTIDE SEQUENCE [LARGE SCALE GENOMIC DNA]</scope>
    <source>
        <strain evidence="3">CBS 568.67</strain>
    </source>
</reference>
<keyword evidence="4" id="KW-1185">Reference proteome</keyword>
<evidence type="ECO:0000313" key="2">
    <source>
        <dbReference type="EMBL" id="KAF0697380.1"/>
    </source>
</evidence>
<accession>A0A485KUW2</accession>
<organism evidence="3 4">
    <name type="scientific">Aphanomyces stellatus</name>
    <dbReference type="NCBI Taxonomy" id="120398"/>
    <lineage>
        <taxon>Eukaryota</taxon>
        <taxon>Sar</taxon>
        <taxon>Stramenopiles</taxon>
        <taxon>Oomycota</taxon>
        <taxon>Saprolegniomycetes</taxon>
        <taxon>Saprolegniales</taxon>
        <taxon>Verrucalvaceae</taxon>
        <taxon>Aphanomyces</taxon>
    </lineage>
</organism>
<name>A0A485KUW2_9STRA</name>
<dbReference type="InterPro" id="IPR037185">
    <property type="entry name" value="EmrE-like"/>
</dbReference>
<feature type="transmembrane region" description="Helical" evidence="1">
    <location>
        <begin position="54"/>
        <end position="75"/>
    </location>
</feature>
<protein>
    <submittedName>
        <fullName evidence="3">Aste57867_11932 protein</fullName>
    </submittedName>
</protein>
<dbReference type="EMBL" id="CAADRA010005343">
    <property type="protein sequence ID" value="VFT88787.1"/>
    <property type="molecule type" value="Genomic_DNA"/>
</dbReference>
<feature type="transmembrane region" description="Helical" evidence="1">
    <location>
        <begin position="112"/>
        <end position="132"/>
    </location>
</feature>
<evidence type="ECO:0000256" key="1">
    <source>
        <dbReference type="SAM" id="Phobius"/>
    </source>
</evidence>
<dbReference type="AlphaFoldDB" id="A0A485KUW2"/>
<dbReference type="EMBL" id="VJMH01005322">
    <property type="protein sequence ID" value="KAF0697380.1"/>
    <property type="molecule type" value="Genomic_DNA"/>
</dbReference>
<evidence type="ECO:0000313" key="4">
    <source>
        <dbReference type="Proteomes" id="UP000332933"/>
    </source>
</evidence>
<feature type="transmembrane region" description="Helical" evidence="1">
    <location>
        <begin position="87"/>
        <end position="106"/>
    </location>
</feature>
<dbReference type="OrthoDB" id="5854584at2759"/>
<keyword evidence="1" id="KW-1133">Transmembrane helix</keyword>
<proteinExistence type="predicted"/>
<dbReference type="PANTHER" id="PTHR31965:SF1">
    <property type="entry name" value="TRANSMEMBRANE PROTEIN 42"/>
    <property type="match status" value="1"/>
</dbReference>
<dbReference type="InterPro" id="IPR039632">
    <property type="entry name" value="TMEM42"/>
</dbReference>
<dbReference type="PANTHER" id="PTHR31965">
    <property type="entry name" value="TRANSMEMBRANE PROTEIN 42"/>
    <property type="match status" value="1"/>
</dbReference>
<sequence>MWSSAISGTIAAVSGMLGKFSSDENASLIQTIQASCIAQTQALPWLDCVWGMRVVHIAFFVAMLLSNTFMLSFFVRGLHETDSLTATITSSAANFVTTAVVGYVVFHEQLPLQWWLGASVILMGMGCLLFGAKDDANPATDAKKTQ</sequence>
<dbReference type="SUPFAM" id="SSF103481">
    <property type="entry name" value="Multidrug resistance efflux transporter EmrE"/>
    <property type="match status" value="1"/>
</dbReference>
<dbReference type="Proteomes" id="UP000332933">
    <property type="component" value="Unassembled WGS sequence"/>
</dbReference>
<evidence type="ECO:0000313" key="3">
    <source>
        <dbReference type="EMBL" id="VFT88787.1"/>
    </source>
</evidence>
<keyword evidence="1" id="KW-0472">Membrane</keyword>
<dbReference type="Gene3D" id="1.10.3730.20">
    <property type="match status" value="1"/>
</dbReference>